<organism evidence="2 3">
    <name type="scientific">Aduncisulcus paluster</name>
    <dbReference type="NCBI Taxonomy" id="2918883"/>
    <lineage>
        <taxon>Eukaryota</taxon>
        <taxon>Metamonada</taxon>
        <taxon>Carpediemonas-like organisms</taxon>
        <taxon>Aduncisulcus</taxon>
    </lineage>
</organism>
<gene>
    <name evidence="2" type="ORF">ADUPG1_002062</name>
</gene>
<protein>
    <submittedName>
        <fullName evidence="2">Uncharacterized protein</fullName>
    </submittedName>
</protein>
<evidence type="ECO:0000256" key="1">
    <source>
        <dbReference type="SAM" id="MobiDB-lite"/>
    </source>
</evidence>
<comment type="caution">
    <text evidence="2">The sequence shown here is derived from an EMBL/GenBank/DDBJ whole genome shotgun (WGS) entry which is preliminary data.</text>
</comment>
<dbReference type="Proteomes" id="UP001057375">
    <property type="component" value="Unassembled WGS sequence"/>
</dbReference>
<feature type="non-terminal residue" evidence="2">
    <location>
        <position position="84"/>
    </location>
</feature>
<evidence type="ECO:0000313" key="2">
    <source>
        <dbReference type="EMBL" id="GKT31521.1"/>
    </source>
</evidence>
<evidence type="ECO:0000313" key="3">
    <source>
        <dbReference type="Proteomes" id="UP001057375"/>
    </source>
</evidence>
<accession>A0ABQ5KHY2</accession>
<dbReference type="EMBL" id="BQXS01002177">
    <property type="protein sequence ID" value="GKT31521.1"/>
    <property type="molecule type" value="Genomic_DNA"/>
</dbReference>
<sequence length="84" mass="9425">MPPLTAVATASTSQPVEMPHEMPTRSIAPVESYTEEEIQDILLQGEFRYIFPRSTTSTAALLACWKRIVLTGSNKVEQRRLMDS</sequence>
<keyword evidence="3" id="KW-1185">Reference proteome</keyword>
<feature type="region of interest" description="Disordered" evidence="1">
    <location>
        <begin position="1"/>
        <end position="26"/>
    </location>
</feature>
<reference evidence="2" key="1">
    <citation type="submission" date="2022-03" db="EMBL/GenBank/DDBJ databases">
        <title>Draft genome sequence of Aduncisulcus paluster, a free-living microaerophilic Fornicata.</title>
        <authorList>
            <person name="Yuyama I."/>
            <person name="Kume K."/>
            <person name="Tamura T."/>
            <person name="Inagaki Y."/>
            <person name="Hashimoto T."/>
        </authorList>
    </citation>
    <scope>NUCLEOTIDE SEQUENCE</scope>
    <source>
        <strain evidence="2">NY0171</strain>
    </source>
</reference>
<name>A0ABQ5KHY2_9EUKA</name>
<proteinExistence type="predicted"/>